<dbReference type="GO" id="GO:0009903">
    <property type="term" value="P:chloroplast avoidance movement"/>
    <property type="evidence" value="ECO:0007669"/>
    <property type="project" value="TreeGrafter"/>
</dbReference>
<feature type="compositionally biased region" description="Polar residues" evidence="4">
    <location>
        <begin position="203"/>
        <end position="214"/>
    </location>
</feature>
<dbReference type="InterPro" id="IPR008545">
    <property type="entry name" value="Web"/>
</dbReference>
<feature type="region of interest" description="Disordered" evidence="4">
    <location>
        <begin position="823"/>
        <end position="902"/>
    </location>
</feature>
<evidence type="ECO:0000256" key="4">
    <source>
        <dbReference type="SAM" id="MobiDB-lite"/>
    </source>
</evidence>
<evidence type="ECO:0000313" key="6">
    <source>
        <dbReference type="Proteomes" id="UP000317650"/>
    </source>
</evidence>
<feature type="region of interest" description="Disordered" evidence="4">
    <location>
        <begin position="532"/>
        <end position="554"/>
    </location>
</feature>
<feature type="region of interest" description="Disordered" evidence="4">
    <location>
        <begin position="200"/>
        <end position="256"/>
    </location>
</feature>
<proteinExistence type="inferred from homology"/>
<evidence type="ECO:0008006" key="7">
    <source>
        <dbReference type="Google" id="ProtNLM"/>
    </source>
</evidence>
<dbReference type="GO" id="GO:0005829">
    <property type="term" value="C:cytosol"/>
    <property type="evidence" value="ECO:0007669"/>
    <property type="project" value="TreeGrafter"/>
</dbReference>
<sequence>MEATRDTCTDLSGVSPTTMSFSTECLPTSAASLTSTVVEKNSDTSCLQGKGMHAFETKNEQYLSDPSPLDNYIPMSEYINTNSKQEGAVEDSVSSVQQNLLDITSQHVAIAENFDSHHQQQTVVEESEPLVLQDIPDASTMDKNKPNTIESLNISGTPTDDAVVVLPETVTYLPSHSFEASKAELENISKQENETFVKVDPIQISNDSSASTETRQTEGRPSLQPSDLSHIKVLRHTQKKTPESTKSSKYRKDDNANRGFVDTAAPIESVKEVVTKFGGIIDWKAHKAHNLEKQKYVQSELEKIREEIPECKRQSEASEEAKIQVLKELESTKRIIEELKLNLDRARKEEAQAKQDSELAQLRVKELEQGIANESSTVAKTQLEVAKERHEAAVAELKSVKDDLQALQREYDSLISERDIAMRKAEKAVSSAKDIEKTVEELTLELIAKKESLESAHVAHLEAEEHRIGAALARDQDCFTWAKELKQAEEEVQQVNQQLTLTKDLKLKLDASCTLLQTFKAELEAYMKAKLKQESESTDNEKMPDDVEETKGTMSSIQAINSTRKALEEVKASIEKAKDEVNCLSVAASSLKTELDAEKAALSTLKQREGMASIAVSSLEAELDRTRQELEVVRMKEKEAREKMVELPKLMQQAAQEADQAKSVAQMTRDELRKAKEEAEQAKAASSTTQIKLHAVLKETEAAKASEKLAMAGVKALHESEQAAGMGGADSPAGVTLPLDEYSTLSKTAHEAEELAHERVAAALAQIEVAKKSERSSIERLEQTYREMDQCKEALRVAIEKAEKAKEGKLGAEQELRKWRAELKQRRRTTDAAKDTINPPLRSFEQSSEPKSSSKEATDVHVHPEPENAEHDAPARNKTKKKKPLFPRIVLFLARKKPQPVK</sequence>
<protein>
    <recommendedName>
        <fullName evidence="7">Protein WEAK CHLOROPLAST MOVEMENT UNDER BLUE LIGHT 1-like</fullName>
    </recommendedName>
</protein>
<comment type="caution">
    <text evidence="5">The sequence shown here is derived from an EMBL/GenBank/DDBJ whole genome shotgun (WGS) entry which is preliminary data.</text>
</comment>
<reference evidence="5 6" key="1">
    <citation type="journal article" date="2019" name="Nat. Plants">
        <title>Genome sequencing of Musa balbisiana reveals subgenome evolution and function divergence in polyploid bananas.</title>
        <authorList>
            <person name="Yao X."/>
        </authorList>
    </citation>
    <scope>NUCLEOTIDE SEQUENCE [LARGE SCALE GENOMIC DNA]</scope>
    <source>
        <strain evidence="6">cv. DH-PKW</strain>
        <tissue evidence="5">Leaves</tissue>
    </source>
</reference>
<evidence type="ECO:0000256" key="2">
    <source>
        <dbReference type="ARBA" id="ARBA00023054"/>
    </source>
</evidence>
<evidence type="ECO:0000313" key="5">
    <source>
        <dbReference type="EMBL" id="THU66693.1"/>
    </source>
</evidence>
<feature type="compositionally biased region" description="Basic and acidic residues" evidence="4">
    <location>
        <begin position="852"/>
        <end position="875"/>
    </location>
</feature>
<dbReference type="Proteomes" id="UP000317650">
    <property type="component" value="Chromosome 5"/>
</dbReference>
<feature type="coiled-coil region" evidence="3">
    <location>
        <begin position="301"/>
        <end position="452"/>
    </location>
</feature>
<dbReference type="Pfam" id="PF05701">
    <property type="entry name" value="WEMBL"/>
    <property type="match status" value="1"/>
</dbReference>
<name>A0A4S8JWP7_MUSBA</name>
<comment type="similarity">
    <text evidence="1">Belongs to the WEB family.</text>
</comment>
<accession>A0A4S8JWP7</accession>
<gene>
    <name evidence="5" type="ORF">C4D60_Mb05t16880</name>
</gene>
<evidence type="ECO:0000256" key="1">
    <source>
        <dbReference type="ARBA" id="ARBA00005485"/>
    </source>
</evidence>
<organism evidence="5 6">
    <name type="scientific">Musa balbisiana</name>
    <name type="common">Banana</name>
    <dbReference type="NCBI Taxonomy" id="52838"/>
    <lineage>
        <taxon>Eukaryota</taxon>
        <taxon>Viridiplantae</taxon>
        <taxon>Streptophyta</taxon>
        <taxon>Embryophyta</taxon>
        <taxon>Tracheophyta</taxon>
        <taxon>Spermatophyta</taxon>
        <taxon>Magnoliopsida</taxon>
        <taxon>Liliopsida</taxon>
        <taxon>Zingiberales</taxon>
        <taxon>Musaceae</taxon>
        <taxon>Musa</taxon>
    </lineage>
</organism>
<dbReference type="PANTHER" id="PTHR32054:SF31">
    <property type="entry name" value="PROTEIN WEAK CHLOROPLAST MOVEMENT UNDER BLUE LIGHT 1"/>
    <property type="match status" value="1"/>
</dbReference>
<dbReference type="GO" id="GO:0009904">
    <property type="term" value="P:chloroplast accumulation movement"/>
    <property type="evidence" value="ECO:0007669"/>
    <property type="project" value="TreeGrafter"/>
</dbReference>
<keyword evidence="6" id="KW-1185">Reference proteome</keyword>
<dbReference type="PANTHER" id="PTHR32054">
    <property type="entry name" value="HEAVY CHAIN, PUTATIVE, EXPRESSED-RELATED-RELATED"/>
    <property type="match status" value="1"/>
</dbReference>
<dbReference type="EMBL" id="PYDT01000003">
    <property type="protein sequence ID" value="THU66693.1"/>
    <property type="molecule type" value="Genomic_DNA"/>
</dbReference>
<keyword evidence="2 3" id="KW-0175">Coiled coil</keyword>
<feature type="compositionally biased region" description="Basic and acidic residues" evidence="4">
    <location>
        <begin position="532"/>
        <end position="551"/>
    </location>
</feature>
<dbReference type="STRING" id="52838.A0A4S8JWP7"/>
<feature type="compositionally biased region" description="Basic and acidic residues" evidence="4">
    <location>
        <begin position="823"/>
        <end position="834"/>
    </location>
</feature>
<dbReference type="AlphaFoldDB" id="A0A4S8JWP7"/>
<evidence type="ECO:0000256" key="3">
    <source>
        <dbReference type="SAM" id="Coils"/>
    </source>
</evidence>